<dbReference type="AlphaFoldDB" id="A0A0R3UMC5"/>
<evidence type="ECO:0000313" key="3">
    <source>
        <dbReference type="WBParaSite" id="MCOS_0000889201-mRNA-1"/>
    </source>
</evidence>
<dbReference type="Pfam" id="PF02735">
    <property type="entry name" value="Ku"/>
    <property type="match status" value="1"/>
</dbReference>
<evidence type="ECO:0000256" key="1">
    <source>
        <dbReference type="ARBA" id="ARBA00023125"/>
    </source>
</evidence>
<sequence length="99" mass="10709">LDKVDKKDEKCFSVIGFAKSESVSLIPRYLYVGKNVVLFVANTATKSHSEESESEAFRHPACTAVSALAQALVELESVALVRRVYSRASAPALGLLAPR</sequence>
<dbReference type="Gene3D" id="2.40.290.10">
    <property type="match status" value="1"/>
</dbReference>
<organism evidence="3">
    <name type="scientific">Mesocestoides corti</name>
    <name type="common">Flatworm</name>
    <dbReference type="NCBI Taxonomy" id="53468"/>
    <lineage>
        <taxon>Eukaryota</taxon>
        <taxon>Metazoa</taxon>
        <taxon>Spiralia</taxon>
        <taxon>Lophotrochozoa</taxon>
        <taxon>Platyhelminthes</taxon>
        <taxon>Cestoda</taxon>
        <taxon>Eucestoda</taxon>
        <taxon>Cyclophyllidea</taxon>
        <taxon>Mesocestoididae</taxon>
        <taxon>Mesocestoides</taxon>
    </lineage>
</organism>
<reference evidence="3" key="1">
    <citation type="submission" date="2017-02" db="UniProtKB">
        <authorList>
            <consortium name="WormBaseParasite"/>
        </authorList>
    </citation>
    <scope>IDENTIFICATION</scope>
</reference>
<protein>
    <submittedName>
        <fullName evidence="3">Ku domain-containing protein</fullName>
    </submittedName>
</protein>
<dbReference type="InterPro" id="IPR006164">
    <property type="entry name" value="DNA_bd_Ku70/Ku80"/>
</dbReference>
<dbReference type="GO" id="GO:0006303">
    <property type="term" value="P:double-strand break repair via nonhomologous end joining"/>
    <property type="evidence" value="ECO:0007669"/>
    <property type="project" value="InterPro"/>
</dbReference>
<dbReference type="WBParaSite" id="MCOS_0000889201-mRNA-1">
    <property type="protein sequence ID" value="MCOS_0000889201-mRNA-1"/>
    <property type="gene ID" value="MCOS_0000889201"/>
</dbReference>
<feature type="domain" description="Ku" evidence="2">
    <location>
        <begin position="2"/>
        <end position="99"/>
    </location>
</feature>
<dbReference type="SUPFAM" id="SSF100939">
    <property type="entry name" value="SPOC domain-like"/>
    <property type="match status" value="1"/>
</dbReference>
<dbReference type="InterPro" id="IPR016194">
    <property type="entry name" value="SPOC-like_C_dom_sf"/>
</dbReference>
<dbReference type="GO" id="GO:0003677">
    <property type="term" value="F:DNA binding"/>
    <property type="evidence" value="ECO:0007669"/>
    <property type="project" value="UniProtKB-KW"/>
</dbReference>
<evidence type="ECO:0000259" key="2">
    <source>
        <dbReference type="Pfam" id="PF02735"/>
    </source>
</evidence>
<keyword evidence="1" id="KW-0238">DNA-binding</keyword>
<proteinExistence type="predicted"/>
<name>A0A0R3UMC5_MESCO</name>
<accession>A0A0R3UMC5</accession>